<accession>X6LPT8</accession>
<evidence type="ECO:0000313" key="1">
    <source>
        <dbReference type="EMBL" id="ETO02760.1"/>
    </source>
</evidence>
<reference evidence="1 2" key="1">
    <citation type="journal article" date="2013" name="Curr. Biol.">
        <title>The Genome of the Foraminiferan Reticulomyxa filosa.</title>
        <authorList>
            <person name="Glockner G."/>
            <person name="Hulsmann N."/>
            <person name="Schleicher M."/>
            <person name="Noegel A.A."/>
            <person name="Eichinger L."/>
            <person name="Gallinger C."/>
            <person name="Pawlowski J."/>
            <person name="Sierra R."/>
            <person name="Euteneuer U."/>
            <person name="Pillet L."/>
            <person name="Moustafa A."/>
            <person name="Platzer M."/>
            <person name="Groth M."/>
            <person name="Szafranski K."/>
            <person name="Schliwa M."/>
        </authorList>
    </citation>
    <scope>NUCLEOTIDE SEQUENCE [LARGE SCALE GENOMIC DNA]</scope>
</reference>
<comment type="caution">
    <text evidence="1">The sequence shown here is derived from an EMBL/GenBank/DDBJ whole genome shotgun (WGS) entry which is preliminary data.</text>
</comment>
<organism evidence="1 2">
    <name type="scientific">Reticulomyxa filosa</name>
    <dbReference type="NCBI Taxonomy" id="46433"/>
    <lineage>
        <taxon>Eukaryota</taxon>
        <taxon>Sar</taxon>
        <taxon>Rhizaria</taxon>
        <taxon>Retaria</taxon>
        <taxon>Foraminifera</taxon>
        <taxon>Monothalamids</taxon>
        <taxon>Reticulomyxidae</taxon>
        <taxon>Reticulomyxa</taxon>
    </lineage>
</organism>
<proteinExistence type="predicted"/>
<dbReference type="AlphaFoldDB" id="X6LPT8"/>
<keyword evidence="2" id="KW-1185">Reference proteome</keyword>
<gene>
    <name evidence="1" type="ORF">RFI_34653</name>
</gene>
<dbReference type="EMBL" id="ASPP01034977">
    <property type="protein sequence ID" value="ETO02760.1"/>
    <property type="molecule type" value="Genomic_DNA"/>
</dbReference>
<protein>
    <submittedName>
        <fullName evidence="1">Uncharacterized protein</fullName>
    </submittedName>
</protein>
<evidence type="ECO:0000313" key="2">
    <source>
        <dbReference type="Proteomes" id="UP000023152"/>
    </source>
</evidence>
<name>X6LPT8_RETFI</name>
<dbReference type="Proteomes" id="UP000023152">
    <property type="component" value="Unassembled WGS sequence"/>
</dbReference>
<sequence length="171" mass="20245">MLVHVQNFQDRIIFGISRNYFAWNNYNKHYDQLTSSLKNQNMIIQKNSVIYQNEIIDISLRNESVVITKDYMEDKKRKDKKVYVKTGETPVLLDSNALTEIEMHLKFYLFGLQTTLLKSISFNTKILTNHLLLVGIYYKSKALQVHINGLNIIYQNQFNQDLKIIHEERQT</sequence>